<reference evidence="1" key="1">
    <citation type="submission" date="2021-02" db="EMBL/GenBank/DDBJ databases">
        <authorList>
            <person name="Palmer J.M."/>
        </authorList>
    </citation>
    <scope>NUCLEOTIDE SEQUENCE</scope>
    <source>
        <strain evidence="1">SCRP734</strain>
    </source>
</reference>
<dbReference type="OrthoDB" id="71307at2759"/>
<gene>
    <name evidence="1" type="ORF">PHYPSEUDO_008436</name>
</gene>
<accession>A0A8T1VET5</accession>
<dbReference type="EMBL" id="JAGDFM010000340">
    <property type="protein sequence ID" value="KAG7379591.1"/>
    <property type="molecule type" value="Genomic_DNA"/>
</dbReference>
<protein>
    <recommendedName>
        <fullName evidence="3">Ankyrin repeat protein</fullName>
    </recommendedName>
</protein>
<dbReference type="AlphaFoldDB" id="A0A8T1VET5"/>
<sequence length="79" mass="8248">MASVNGHVSIAEFLLEHDVPVDATASNGSTSLMGAAMAYSGRMSKPRQNVKLHFKSVAFVSAPMITFPPGTPASDTALK</sequence>
<dbReference type="Proteomes" id="UP000694044">
    <property type="component" value="Unassembled WGS sequence"/>
</dbReference>
<name>A0A8T1VET5_9STRA</name>
<keyword evidence="2" id="KW-1185">Reference proteome</keyword>
<comment type="caution">
    <text evidence="1">The sequence shown here is derived from an EMBL/GenBank/DDBJ whole genome shotgun (WGS) entry which is preliminary data.</text>
</comment>
<evidence type="ECO:0000313" key="1">
    <source>
        <dbReference type="EMBL" id="KAG7379591.1"/>
    </source>
</evidence>
<evidence type="ECO:0008006" key="3">
    <source>
        <dbReference type="Google" id="ProtNLM"/>
    </source>
</evidence>
<proteinExistence type="predicted"/>
<evidence type="ECO:0000313" key="2">
    <source>
        <dbReference type="Proteomes" id="UP000694044"/>
    </source>
</evidence>
<organism evidence="1 2">
    <name type="scientific">Phytophthora pseudosyringae</name>
    <dbReference type="NCBI Taxonomy" id="221518"/>
    <lineage>
        <taxon>Eukaryota</taxon>
        <taxon>Sar</taxon>
        <taxon>Stramenopiles</taxon>
        <taxon>Oomycota</taxon>
        <taxon>Peronosporomycetes</taxon>
        <taxon>Peronosporales</taxon>
        <taxon>Peronosporaceae</taxon>
        <taxon>Phytophthora</taxon>
    </lineage>
</organism>